<dbReference type="AlphaFoldDB" id="A0A1Y6FZA3"/>
<evidence type="ECO:0000256" key="2">
    <source>
        <dbReference type="HAMAP-Rule" id="MF_00296"/>
    </source>
</evidence>
<comment type="subcellular location">
    <subcellularLocation>
        <location evidence="2">Cytoplasm</location>
    </subcellularLocation>
</comment>
<evidence type="ECO:0000313" key="7">
    <source>
        <dbReference type="Proteomes" id="UP000194450"/>
    </source>
</evidence>
<dbReference type="GO" id="GO:0009086">
    <property type="term" value="P:methionine biosynthetic process"/>
    <property type="evidence" value="ECO:0007669"/>
    <property type="project" value="TreeGrafter"/>
</dbReference>
<proteinExistence type="inferred from homology"/>
<dbReference type="HAMAP" id="MF_00296">
    <property type="entry name" value="MetX_acyltransf"/>
    <property type="match status" value="1"/>
</dbReference>
<dbReference type="GO" id="GO:0009092">
    <property type="term" value="P:homoserine metabolic process"/>
    <property type="evidence" value="ECO:0007669"/>
    <property type="project" value="TreeGrafter"/>
</dbReference>
<evidence type="ECO:0000313" key="6">
    <source>
        <dbReference type="EMBL" id="SMQ80404.1"/>
    </source>
</evidence>
<dbReference type="InterPro" id="IPR000073">
    <property type="entry name" value="AB_hydrolase_1"/>
</dbReference>
<keyword evidence="2" id="KW-0963">Cytoplasm</keyword>
<reference evidence="7" key="1">
    <citation type="submission" date="2017-04" db="EMBL/GenBank/DDBJ databases">
        <authorList>
            <person name="Varghese N."/>
            <person name="Submissions S."/>
        </authorList>
    </citation>
    <scope>NUCLEOTIDE SEQUENCE [LARGE SCALE GENOMIC DNA]</scope>
</reference>
<dbReference type="PIRSF" id="PIRSF000443">
    <property type="entry name" value="Homoser_Ac_trans"/>
    <property type="match status" value="1"/>
</dbReference>
<dbReference type="PANTHER" id="PTHR32268">
    <property type="entry name" value="HOMOSERINE O-ACETYLTRANSFERASE"/>
    <property type="match status" value="1"/>
</dbReference>
<name>A0A1Y6FZA3_9GAMM</name>
<evidence type="ECO:0000256" key="4">
    <source>
        <dbReference type="SAM" id="SignalP"/>
    </source>
</evidence>
<gene>
    <name evidence="6" type="ORF">SAMN06297229_2166</name>
</gene>
<dbReference type="PANTHER" id="PTHR32268:SF11">
    <property type="entry name" value="HOMOSERINE O-ACETYLTRANSFERASE"/>
    <property type="match status" value="1"/>
</dbReference>
<dbReference type="GO" id="GO:0005737">
    <property type="term" value="C:cytoplasm"/>
    <property type="evidence" value="ECO:0007669"/>
    <property type="project" value="UniProtKB-SubCell"/>
</dbReference>
<dbReference type="Gene3D" id="3.40.50.1820">
    <property type="entry name" value="alpha/beta hydrolase"/>
    <property type="match status" value="1"/>
</dbReference>
<keyword evidence="1 2" id="KW-0808">Transferase</keyword>
<dbReference type="OrthoDB" id="9800754at2"/>
<protein>
    <recommendedName>
        <fullName evidence="2">Probable acyltransferase</fullName>
        <ecNumber evidence="2">2.3.1.-</ecNumber>
    </recommendedName>
</protein>
<feature type="chain" id="PRO_5013142446" description="Probable acyltransferase" evidence="4">
    <location>
        <begin position="28"/>
        <end position="397"/>
    </location>
</feature>
<dbReference type="EMBL" id="FXWH01000003">
    <property type="protein sequence ID" value="SMQ80404.1"/>
    <property type="molecule type" value="Genomic_DNA"/>
</dbReference>
<evidence type="ECO:0000256" key="1">
    <source>
        <dbReference type="ARBA" id="ARBA00022679"/>
    </source>
</evidence>
<organism evidence="6 7">
    <name type="scientific">Pseudidiomarina planktonica</name>
    <dbReference type="NCBI Taxonomy" id="1323738"/>
    <lineage>
        <taxon>Bacteria</taxon>
        <taxon>Pseudomonadati</taxon>
        <taxon>Pseudomonadota</taxon>
        <taxon>Gammaproteobacteria</taxon>
        <taxon>Alteromonadales</taxon>
        <taxon>Idiomarinaceae</taxon>
        <taxon>Pseudidiomarina</taxon>
    </lineage>
</organism>
<sequence length="397" mass="43259">MKTMYQIMLCLSSGILLVASLVNTAQADTLLTEKRVFTLPEYTTVGGETITDVRVGWETYGELNEARDNAILITHFFSGNSHAAGKYQESDAQPGYWDSIIGPGKAIDTNKYFVISSDTLVNANPNDPNVITTGPASINPATSKPYGLDFPVVTIGDFVHVQHALVSSLGIEKLHAVVGASMGSLQAIEWAATYPDMVERMVSVIGAGAMDAWTIMSLEQWAQPIKNDPNWNNGDYYEGEAPLDGVTHTLALITQQAMHPMIINQLAPKQETLPAKALESVTNNLPAVDWLFNASRARASVADANHLLYLVRANQLFVAGHEETLKEGLAKITAKTLFMPAANDLLLKPYLAKAAVAELKELGKEPQYEEISGPWGHLDGVYTIQSKAETLREFIEN</sequence>
<dbReference type="Proteomes" id="UP000194450">
    <property type="component" value="Unassembled WGS sequence"/>
</dbReference>
<dbReference type="GO" id="GO:0004414">
    <property type="term" value="F:homoserine O-acetyltransferase activity"/>
    <property type="evidence" value="ECO:0007669"/>
    <property type="project" value="TreeGrafter"/>
</dbReference>
<evidence type="ECO:0000259" key="5">
    <source>
        <dbReference type="Pfam" id="PF00561"/>
    </source>
</evidence>
<dbReference type="SUPFAM" id="SSF53474">
    <property type="entry name" value="alpha/beta-Hydrolases"/>
    <property type="match status" value="1"/>
</dbReference>
<keyword evidence="7" id="KW-1185">Reference proteome</keyword>
<dbReference type="RefSeq" id="WP_086435302.1">
    <property type="nucleotide sequence ID" value="NZ_FXWH01000003.1"/>
</dbReference>
<keyword evidence="2" id="KW-0012">Acyltransferase</keyword>
<evidence type="ECO:0000256" key="3">
    <source>
        <dbReference type="PIRSR" id="PIRSR000443-1"/>
    </source>
</evidence>
<keyword evidence="4" id="KW-0732">Signal</keyword>
<accession>A0A1Y6FZA3</accession>
<dbReference type="InterPro" id="IPR029058">
    <property type="entry name" value="AB_hydrolase_fold"/>
</dbReference>
<feature type="active site" evidence="2 3">
    <location>
        <position position="344"/>
    </location>
</feature>
<dbReference type="Pfam" id="PF00561">
    <property type="entry name" value="Abhydrolase_1"/>
    <property type="match status" value="1"/>
</dbReference>
<dbReference type="Gene3D" id="1.10.1740.110">
    <property type="match status" value="1"/>
</dbReference>
<feature type="domain" description="AB hydrolase-1" evidence="5">
    <location>
        <begin position="154"/>
        <end position="378"/>
    </location>
</feature>
<dbReference type="InterPro" id="IPR008220">
    <property type="entry name" value="HAT_MetX-like"/>
</dbReference>
<dbReference type="EC" id="2.3.1.-" evidence="2"/>
<comment type="subunit">
    <text evidence="2">Homodimer.</text>
</comment>
<keyword evidence="2" id="KW-0028">Amino-acid biosynthesis</keyword>
<feature type="active site" description="Nucleophile" evidence="3">
    <location>
        <position position="181"/>
    </location>
</feature>
<feature type="signal peptide" evidence="4">
    <location>
        <begin position="1"/>
        <end position="27"/>
    </location>
</feature>
<dbReference type="NCBIfam" id="NF005262">
    <property type="entry name" value="PRK06765.1"/>
    <property type="match status" value="1"/>
</dbReference>
<feature type="active site" evidence="3">
    <location>
        <position position="377"/>
    </location>
</feature>
<comment type="caution">
    <text evidence="2">Lacks conserved residue(s) required for the propagation of feature annotation.</text>
</comment>
<comment type="similarity">
    <text evidence="2">Belongs to the AB hydrolase superfamily. MetX family.</text>
</comment>